<feature type="active site" description="Proton acceptor" evidence="2">
    <location>
        <position position="66"/>
    </location>
</feature>
<proteinExistence type="inferred from homology"/>
<evidence type="ECO:0000313" key="3">
    <source>
        <dbReference type="EMBL" id="OGG67227.1"/>
    </source>
</evidence>
<dbReference type="EMBL" id="MFLN01000021">
    <property type="protein sequence ID" value="OGG67227.1"/>
    <property type="molecule type" value="Genomic_DNA"/>
</dbReference>
<accession>A0A1F6E0W6</accession>
<dbReference type="GO" id="GO:0009052">
    <property type="term" value="P:pentose-phosphate shunt, non-oxidative branch"/>
    <property type="evidence" value="ECO:0007669"/>
    <property type="project" value="TreeGrafter"/>
</dbReference>
<keyword evidence="3" id="KW-0413">Isomerase</keyword>
<dbReference type="STRING" id="1798500.A3C21_00700"/>
<dbReference type="NCBIfam" id="NF004051">
    <property type="entry name" value="PRK05571.1"/>
    <property type="match status" value="1"/>
</dbReference>
<dbReference type="PANTHER" id="PTHR30345">
    <property type="entry name" value="RIBOSE-5-PHOSPHATE ISOMERASE B"/>
    <property type="match status" value="1"/>
</dbReference>
<evidence type="ECO:0000313" key="4">
    <source>
        <dbReference type="Proteomes" id="UP000178572"/>
    </source>
</evidence>
<protein>
    <submittedName>
        <fullName evidence="3">Ribose-5-phosphate isomerase</fullName>
    </submittedName>
</protein>
<dbReference type="NCBIfam" id="TIGR00689">
    <property type="entry name" value="rpiB_lacA_lacB"/>
    <property type="match status" value="1"/>
</dbReference>
<dbReference type="Proteomes" id="UP000178572">
    <property type="component" value="Unassembled WGS sequence"/>
</dbReference>
<dbReference type="GO" id="GO:0004751">
    <property type="term" value="F:ribose-5-phosphate isomerase activity"/>
    <property type="evidence" value="ECO:0007669"/>
    <property type="project" value="TreeGrafter"/>
</dbReference>
<comment type="similarity">
    <text evidence="1">Belongs to the LacAB/RpiB family.</text>
</comment>
<reference evidence="3 4" key="1">
    <citation type="journal article" date="2016" name="Nat. Commun.">
        <title>Thousands of microbial genomes shed light on interconnected biogeochemical processes in an aquifer system.</title>
        <authorList>
            <person name="Anantharaman K."/>
            <person name="Brown C.T."/>
            <person name="Hug L.A."/>
            <person name="Sharon I."/>
            <person name="Castelle C.J."/>
            <person name="Probst A.J."/>
            <person name="Thomas B.C."/>
            <person name="Singh A."/>
            <person name="Wilkins M.J."/>
            <person name="Karaoz U."/>
            <person name="Brodie E.L."/>
            <person name="Williams K.H."/>
            <person name="Hubbard S.S."/>
            <person name="Banfield J.F."/>
        </authorList>
    </citation>
    <scope>NUCLEOTIDE SEQUENCE [LARGE SCALE GENOMIC DNA]</scope>
</reference>
<dbReference type="Pfam" id="PF02502">
    <property type="entry name" value="LacAB_rpiB"/>
    <property type="match status" value="1"/>
</dbReference>
<sequence>MRVYLAADHGGFNLKEALKAHLLTQGHEVIDEGADTLDPADDYPDFMYPAAQKVAADMDSRGIFFCRSGAGAAIVANKVKGVRAVVARSVEDATHAREHNDANVVALSSDSLTAEQARDIVSAFLSTPFSGEDRHLRRLKKLIKIEQGA</sequence>
<comment type="caution">
    <text evidence="3">The sequence shown here is derived from an EMBL/GenBank/DDBJ whole genome shotgun (WGS) entry which is preliminary data.</text>
</comment>
<dbReference type="InterPro" id="IPR003500">
    <property type="entry name" value="RpiB_LacA_LacB"/>
</dbReference>
<dbReference type="InterPro" id="IPR036569">
    <property type="entry name" value="RpiB_LacA_LacB_sf"/>
</dbReference>
<dbReference type="PANTHER" id="PTHR30345:SF0">
    <property type="entry name" value="DNA DAMAGE-REPAIR_TOLERATION PROTEIN DRT102"/>
    <property type="match status" value="1"/>
</dbReference>
<organism evidence="3 4">
    <name type="scientific">Candidatus Kaiserbacteria bacterium RIFCSPHIGHO2_02_FULL_59_21</name>
    <dbReference type="NCBI Taxonomy" id="1798500"/>
    <lineage>
        <taxon>Bacteria</taxon>
        <taxon>Candidatus Kaiseribacteriota</taxon>
    </lineage>
</organism>
<dbReference type="SUPFAM" id="SSF89623">
    <property type="entry name" value="Ribose/Galactose isomerase RpiB/AlsB"/>
    <property type="match status" value="1"/>
</dbReference>
<dbReference type="PIRSF" id="PIRSF005384">
    <property type="entry name" value="RpiB_LacA_B"/>
    <property type="match status" value="1"/>
</dbReference>
<evidence type="ECO:0000256" key="1">
    <source>
        <dbReference type="ARBA" id="ARBA00008754"/>
    </source>
</evidence>
<feature type="active site" description="Proton donor" evidence="2">
    <location>
        <position position="99"/>
    </location>
</feature>
<dbReference type="AlphaFoldDB" id="A0A1F6E0W6"/>
<name>A0A1F6E0W6_9BACT</name>
<gene>
    <name evidence="3" type="ORF">A3C21_00700</name>
</gene>
<dbReference type="Gene3D" id="3.40.1400.10">
    <property type="entry name" value="Sugar-phosphate isomerase, RpiB/LacA/LacB"/>
    <property type="match status" value="1"/>
</dbReference>
<evidence type="ECO:0000256" key="2">
    <source>
        <dbReference type="PIRSR" id="PIRSR005384-1"/>
    </source>
</evidence>
<dbReference type="GO" id="GO:0019316">
    <property type="term" value="P:D-allose catabolic process"/>
    <property type="evidence" value="ECO:0007669"/>
    <property type="project" value="TreeGrafter"/>
</dbReference>